<accession>A0ABP8FIF4</accession>
<proteinExistence type="predicted"/>
<dbReference type="RefSeq" id="WP_344975933.1">
    <property type="nucleotide sequence ID" value="NZ_BAABFN010000001.1"/>
</dbReference>
<name>A0ABP8FIF4_9BACT</name>
<keyword evidence="2" id="KW-1185">Reference proteome</keyword>
<sequence>MQRCTRRGLILLLGLGLLLGWQCKTSRKAVRKSREAGTLSPRPERGADEALQLKALHDTLLARRTDYTTFSARARVDVETEKEKQQGITVFIRMRRDSIIWISVRPVLGIEMARVLITPREVQLVNYFKKTVTVRSIDSLQEVLHLPFDFSTLQDLLAGNPVYLTDSLSSLEQKDGAWSFMAEGPEFSNRVTLSAGDYRLQQNHLTEKDSTRRACDLRYEDYEPANDGRSFPLHRMISVATPKATARVDIRFVRPEFDQPLTYPFAVSSKYRRE</sequence>
<reference evidence="2" key="1">
    <citation type="journal article" date="2019" name="Int. J. Syst. Evol. Microbiol.">
        <title>The Global Catalogue of Microorganisms (GCM) 10K type strain sequencing project: providing services to taxonomists for standard genome sequencing and annotation.</title>
        <authorList>
            <consortium name="The Broad Institute Genomics Platform"/>
            <consortium name="The Broad Institute Genome Sequencing Center for Infectious Disease"/>
            <person name="Wu L."/>
            <person name="Ma J."/>
        </authorList>
    </citation>
    <scope>NUCLEOTIDE SEQUENCE [LARGE SCALE GENOMIC DNA]</scope>
    <source>
        <strain evidence="2">JCM 17664</strain>
    </source>
</reference>
<evidence type="ECO:0000313" key="2">
    <source>
        <dbReference type="Proteomes" id="UP001501207"/>
    </source>
</evidence>
<evidence type="ECO:0008006" key="3">
    <source>
        <dbReference type="Google" id="ProtNLM"/>
    </source>
</evidence>
<gene>
    <name evidence="1" type="ORF">GCM10023143_08690</name>
</gene>
<evidence type="ECO:0000313" key="1">
    <source>
        <dbReference type="EMBL" id="GAA4304352.1"/>
    </source>
</evidence>
<dbReference type="Pfam" id="PF14125">
    <property type="entry name" value="DUF4292"/>
    <property type="match status" value="1"/>
</dbReference>
<dbReference type="Proteomes" id="UP001501207">
    <property type="component" value="Unassembled WGS sequence"/>
</dbReference>
<comment type="caution">
    <text evidence="1">The sequence shown here is derived from an EMBL/GenBank/DDBJ whole genome shotgun (WGS) entry which is preliminary data.</text>
</comment>
<dbReference type="InterPro" id="IPR025634">
    <property type="entry name" value="DUF4292"/>
</dbReference>
<organism evidence="1 2">
    <name type="scientific">Compostibacter hankyongensis</name>
    <dbReference type="NCBI Taxonomy" id="1007089"/>
    <lineage>
        <taxon>Bacteria</taxon>
        <taxon>Pseudomonadati</taxon>
        <taxon>Bacteroidota</taxon>
        <taxon>Chitinophagia</taxon>
        <taxon>Chitinophagales</taxon>
        <taxon>Chitinophagaceae</taxon>
        <taxon>Compostibacter</taxon>
    </lineage>
</organism>
<dbReference type="EMBL" id="BAABFN010000001">
    <property type="protein sequence ID" value="GAA4304352.1"/>
    <property type="molecule type" value="Genomic_DNA"/>
</dbReference>
<dbReference type="Gene3D" id="2.50.20.10">
    <property type="entry name" value="Lipoprotein localisation LolA/LolB/LppX"/>
    <property type="match status" value="1"/>
</dbReference>
<protein>
    <recommendedName>
        <fullName evidence="3">DUF4292 domain-containing protein</fullName>
    </recommendedName>
</protein>